<evidence type="ECO:0000313" key="2">
    <source>
        <dbReference type="Proteomes" id="UP000186104"/>
    </source>
</evidence>
<gene>
    <name evidence="1" type="ORF">BJL86_2901</name>
</gene>
<evidence type="ECO:0000313" key="1">
    <source>
        <dbReference type="EMBL" id="ANI93661.1"/>
    </source>
</evidence>
<proteinExistence type="predicted"/>
<dbReference type="STRING" id="499555.BJL86_2901"/>
<protein>
    <submittedName>
        <fullName evidence="1">Uncharacterized protein</fullName>
    </submittedName>
</protein>
<dbReference type="KEGG" id="dtm:BJL86_2901"/>
<dbReference type="AlphaFoldDB" id="A0A173LQ47"/>
<name>A0A173LQ47_9ACTN</name>
<reference evidence="1 2" key="1">
    <citation type="submission" date="2016-06" db="EMBL/GenBank/DDBJ databases">
        <title>Complete genome sequence of a saline-alkali tolerant type strain Dietzia timorensis ID05-A0528T.</title>
        <authorList>
            <person name="Wu X."/>
        </authorList>
    </citation>
    <scope>NUCLEOTIDE SEQUENCE [LARGE SCALE GENOMIC DNA]</scope>
    <source>
        <strain evidence="1 2">ID05-A0528</strain>
    </source>
</reference>
<dbReference type="Proteomes" id="UP000186104">
    <property type="component" value="Chromosome"/>
</dbReference>
<organism evidence="1 2">
    <name type="scientific">Dietzia timorensis</name>
    <dbReference type="NCBI Taxonomy" id="499555"/>
    <lineage>
        <taxon>Bacteria</taxon>
        <taxon>Bacillati</taxon>
        <taxon>Actinomycetota</taxon>
        <taxon>Actinomycetes</taxon>
        <taxon>Mycobacteriales</taxon>
        <taxon>Dietziaceae</taxon>
        <taxon>Dietzia</taxon>
    </lineage>
</organism>
<keyword evidence="2" id="KW-1185">Reference proteome</keyword>
<dbReference type="EMBL" id="CP015961">
    <property type="protein sequence ID" value="ANI93661.1"/>
    <property type="molecule type" value="Genomic_DNA"/>
</dbReference>
<sequence length="45" mass="5109">MCMQSQLLPQINNLTSSKMLDRSNAVVIETTLPMDEKQSNILLMQ</sequence>
<accession>A0A173LQ47</accession>